<dbReference type="GO" id="GO:0003677">
    <property type="term" value="F:DNA binding"/>
    <property type="evidence" value="ECO:0007669"/>
    <property type="project" value="UniProtKB-KW"/>
</dbReference>
<evidence type="ECO:0000256" key="2">
    <source>
        <dbReference type="ARBA" id="ARBA00023125"/>
    </source>
</evidence>
<gene>
    <name evidence="6" type="ORF">CA834_00050</name>
</gene>
<dbReference type="InterPro" id="IPR000792">
    <property type="entry name" value="Tscrpt_reg_LuxR_C"/>
</dbReference>
<dbReference type="PANTHER" id="PTHR44688:SF16">
    <property type="entry name" value="DNA-BINDING TRANSCRIPTIONAL ACTIVATOR DEVR_DOSR"/>
    <property type="match status" value="1"/>
</dbReference>
<name>A0A265UZ10_9FLAO</name>
<evidence type="ECO:0000313" key="7">
    <source>
        <dbReference type="Proteomes" id="UP000216840"/>
    </source>
</evidence>
<evidence type="ECO:0000259" key="5">
    <source>
        <dbReference type="PROSITE" id="PS50043"/>
    </source>
</evidence>
<protein>
    <recommendedName>
        <fullName evidence="5">HTH luxR-type domain-containing protein</fullName>
    </recommendedName>
</protein>
<dbReference type="PANTHER" id="PTHR44688">
    <property type="entry name" value="DNA-BINDING TRANSCRIPTIONAL ACTIVATOR DEVR_DOSR"/>
    <property type="match status" value="1"/>
</dbReference>
<keyword evidence="2" id="KW-0238">DNA-binding</keyword>
<reference evidence="6 7" key="1">
    <citation type="submission" date="2017-05" db="EMBL/GenBank/DDBJ databases">
        <title>The draft genome sequence of Idiomarina salinarum WNB302.</title>
        <authorList>
            <person name="Sun Y."/>
            <person name="Chen B."/>
            <person name="Du Z."/>
        </authorList>
    </citation>
    <scope>NUCLEOTIDE SEQUENCE [LARGE SCALE GENOMIC DNA]</scope>
    <source>
        <strain evidence="6 7">WNB302</strain>
    </source>
</reference>
<comment type="caution">
    <text evidence="6">The sequence shown here is derived from an EMBL/GenBank/DDBJ whole genome shotgun (WGS) entry which is preliminary data.</text>
</comment>
<dbReference type="Proteomes" id="UP000216840">
    <property type="component" value="Unassembled WGS sequence"/>
</dbReference>
<keyword evidence="4" id="KW-1133">Transmembrane helix</keyword>
<dbReference type="PRINTS" id="PR00038">
    <property type="entry name" value="HTHLUXR"/>
</dbReference>
<dbReference type="PROSITE" id="PS50043">
    <property type="entry name" value="HTH_LUXR_2"/>
    <property type="match status" value="1"/>
</dbReference>
<evidence type="ECO:0000256" key="1">
    <source>
        <dbReference type="ARBA" id="ARBA00023015"/>
    </source>
</evidence>
<dbReference type="SUPFAM" id="SSF46894">
    <property type="entry name" value="C-terminal effector domain of the bipartite response regulators"/>
    <property type="match status" value="1"/>
</dbReference>
<organism evidence="6 7">
    <name type="scientific">Winogradskyella aurantia</name>
    <dbReference type="NCBI Taxonomy" id="1915063"/>
    <lineage>
        <taxon>Bacteria</taxon>
        <taxon>Pseudomonadati</taxon>
        <taxon>Bacteroidota</taxon>
        <taxon>Flavobacteriia</taxon>
        <taxon>Flavobacteriales</taxon>
        <taxon>Flavobacteriaceae</taxon>
        <taxon>Winogradskyella</taxon>
    </lineage>
</organism>
<dbReference type="EMBL" id="NGJN01000001">
    <property type="protein sequence ID" value="OZV70545.1"/>
    <property type="molecule type" value="Genomic_DNA"/>
</dbReference>
<dbReference type="SMART" id="SM00421">
    <property type="entry name" value="HTH_LUXR"/>
    <property type="match status" value="1"/>
</dbReference>
<dbReference type="OrthoDB" id="9807565at2"/>
<accession>A0A265UZ10</accession>
<evidence type="ECO:0000256" key="4">
    <source>
        <dbReference type="SAM" id="Phobius"/>
    </source>
</evidence>
<dbReference type="CDD" id="cd06170">
    <property type="entry name" value="LuxR_C_like"/>
    <property type="match status" value="1"/>
</dbReference>
<dbReference type="InterPro" id="IPR036388">
    <property type="entry name" value="WH-like_DNA-bd_sf"/>
</dbReference>
<dbReference type="InterPro" id="IPR016032">
    <property type="entry name" value="Sig_transdc_resp-reg_C-effctor"/>
</dbReference>
<evidence type="ECO:0000313" key="6">
    <source>
        <dbReference type="EMBL" id="OZV70545.1"/>
    </source>
</evidence>
<dbReference type="GO" id="GO:0006355">
    <property type="term" value="P:regulation of DNA-templated transcription"/>
    <property type="evidence" value="ECO:0007669"/>
    <property type="project" value="InterPro"/>
</dbReference>
<proteinExistence type="predicted"/>
<dbReference type="AlphaFoldDB" id="A0A265UZ10"/>
<sequence>MIKKLTAAISMKVKKILAKYHKYLLVVAIILSSIAISIRGSDGDVKLVLHNYPVLITLLITASLFLVAIYFQINEKKFLSLSSQIKDLSKDKSAELSPLIDELTERQREVYYLIISGKTNKEIITELFIEQSTLKTHINQIYKKLNIKSRRELKSKINN</sequence>
<keyword evidence="1" id="KW-0805">Transcription regulation</keyword>
<feature type="domain" description="HTH luxR-type" evidence="5">
    <location>
        <begin position="96"/>
        <end position="159"/>
    </location>
</feature>
<keyword evidence="4" id="KW-0812">Transmembrane</keyword>
<dbReference type="RefSeq" id="WP_094966622.1">
    <property type="nucleotide sequence ID" value="NZ_NGJN01000001.1"/>
</dbReference>
<keyword evidence="4" id="KW-0472">Membrane</keyword>
<evidence type="ECO:0000256" key="3">
    <source>
        <dbReference type="ARBA" id="ARBA00023163"/>
    </source>
</evidence>
<dbReference type="Pfam" id="PF00196">
    <property type="entry name" value="GerE"/>
    <property type="match status" value="1"/>
</dbReference>
<keyword evidence="7" id="KW-1185">Reference proteome</keyword>
<feature type="transmembrane region" description="Helical" evidence="4">
    <location>
        <begin position="20"/>
        <end position="40"/>
    </location>
</feature>
<feature type="transmembrane region" description="Helical" evidence="4">
    <location>
        <begin position="52"/>
        <end position="71"/>
    </location>
</feature>
<keyword evidence="3" id="KW-0804">Transcription</keyword>
<dbReference type="Gene3D" id="1.10.10.10">
    <property type="entry name" value="Winged helix-like DNA-binding domain superfamily/Winged helix DNA-binding domain"/>
    <property type="match status" value="1"/>
</dbReference>